<dbReference type="Proteomes" id="UP000296144">
    <property type="component" value="Unassembled WGS sequence"/>
</dbReference>
<organism evidence="1 2">
    <name type="scientific">Candidatus Pantoea edessiphila</name>
    <dbReference type="NCBI Taxonomy" id="2044610"/>
    <lineage>
        <taxon>Bacteria</taxon>
        <taxon>Pseudomonadati</taxon>
        <taxon>Pseudomonadota</taxon>
        <taxon>Gammaproteobacteria</taxon>
        <taxon>Enterobacterales</taxon>
        <taxon>Erwiniaceae</taxon>
        <taxon>Pantoea</taxon>
    </lineage>
</organism>
<accession>A0A2P5SX00</accession>
<gene>
    <name evidence="1" type="ORF">CRV10_01230</name>
</gene>
<reference evidence="1 2" key="1">
    <citation type="journal article" date="2018" name="Genome Biol. Evol.">
        <title>Cladogenesis and Genomic Streamlining in Extracellular Endosymbionts of Tropical Stink Bugs.</title>
        <authorList>
            <person name="Otero-Bravo A."/>
            <person name="Goffredi S."/>
            <person name="Sabree Z.L."/>
        </authorList>
    </citation>
    <scope>NUCLEOTIDE SEQUENCE [LARGE SCALE GENOMIC DNA]</scope>
    <source>
        <strain evidence="1 2">SoEL</strain>
    </source>
</reference>
<dbReference type="Gene3D" id="2.20.25.10">
    <property type="match status" value="1"/>
</dbReference>
<dbReference type="AlphaFoldDB" id="A0A2P5SX00"/>
<dbReference type="SUPFAM" id="SSF158997">
    <property type="entry name" value="Trm112p-like"/>
    <property type="match status" value="1"/>
</dbReference>
<dbReference type="EMBL" id="PDKU01000001">
    <property type="protein sequence ID" value="PPI86859.1"/>
    <property type="molecule type" value="Genomic_DNA"/>
</dbReference>
<evidence type="ECO:0000313" key="2">
    <source>
        <dbReference type="Proteomes" id="UP000296144"/>
    </source>
</evidence>
<evidence type="ECO:0000313" key="1">
    <source>
        <dbReference type="EMBL" id="PPI86859.1"/>
    </source>
</evidence>
<name>A0A2P5SX00_9GAMM</name>
<dbReference type="Pfam" id="PF03966">
    <property type="entry name" value="Trm112p"/>
    <property type="match status" value="1"/>
</dbReference>
<keyword evidence="2" id="KW-1185">Reference proteome</keyword>
<dbReference type="InterPro" id="IPR005651">
    <property type="entry name" value="Trm112-like"/>
</dbReference>
<dbReference type="RefSeq" id="WP_422386880.1">
    <property type="nucleotide sequence ID" value="NZ_PDKU01000001.1"/>
</dbReference>
<comment type="caution">
    <text evidence="1">The sequence shown here is derived from an EMBL/GenBank/DDBJ whole genome shotgun (WGS) entry which is preliminary data.</text>
</comment>
<protein>
    <submittedName>
        <fullName evidence="1">Uncharacterized protein</fullName>
    </submittedName>
</protein>
<sequence length="56" mass="6370">MDNVFFKTVICPICNSKLNYNVNYNALVCNLESLIYPIRDGIPILIKSKAKHISIN</sequence>
<proteinExistence type="predicted"/>